<dbReference type="Proteomes" id="UP000824120">
    <property type="component" value="Chromosome 4"/>
</dbReference>
<dbReference type="Pfam" id="PF00931">
    <property type="entry name" value="NB-ARC"/>
    <property type="match status" value="1"/>
</dbReference>
<keyword evidence="3" id="KW-1185">Reference proteome</keyword>
<proteinExistence type="predicted"/>
<dbReference type="GO" id="GO:0043531">
    <property type="term" value="F:ADP binding"/>
    <property type="evidence" value="ECO:0007669"/>
    <property type="project" value="InterPro"/>
</dbReference>
<feature type="domain" description="NB-ARC" evidence="1">
    <location>
        <begin position="2"/>
        <end position="96"/>
    </location>
</feature>
<sequence length="130" mass="14842">MEDDFNAILEHLIAQIDDLAVVAIFGMCNIGKTTLTKKVYDYYICSQFDKHAWVTIFEEYNERQMLLEIVSTITGSNQEISDDQLMKIVTRKHIVLQCQGLPHSIVVVAGLLGQIGPTHDNWKIVEEYLN</sequence>
<accession>A0A9J5ZGP0</accession>
<reference evidence="2 3" key="1">
    <citation type="submission" date="2020-09" db="EMBL/GenBank/DDBJ databases">
        <title>De no assembly of potato wild relative species, Solanum commersonii.</title>
        <authorList>
            <person name="Cho K."/>
        </authorList>
    </citation>
    <scope>NUCLEOTIDE SEQUENCE [LARGE SCALE GENOMIC DNA]</scope>
    <source>
        <strain evidence="2">LZ3.2</strain>
        <tissue evidence="2">Leaf</tissue>
    </source>
</reference>
<dbReference type="PANTHER" id="PTHR19338">
    <property type="entry name" value="TRANSLOCASE OF INNER MITOCHONDRIAL MEMBRANE 13 HOMOLOG"/>
    <property type="match status" value="1"/>
</dbReference>
<evidence type="ECO:0000313" key="3">
    <source>
        <dbReference type="Proteomes" id="UP000824120"/>
    </source>
</evidence>
<gene>
    <name evidence="2" type="ORF">H5410_021933</name>
</gene>
<dbReference type="EMBL" id="JACXVP010000004">
    <property type="protein sequence ID" value="KAG5610652.1"/>
    <property type="molecule type" value="Genomic_DNA"/>
</dbReference>
<name>A0A9J5ZGP0_SOLCO</name>
<comment type="caution">
    <text evidence="2">The sequence shown here is derived from an EMBL/GenBank/DDBJ whole genome shotgun (WGS) entry which is preliminary data.</text>
</comment>
<protein>
    <recommendedName>
        <fullName evidence="1">NB-ARC domain-containing protein</fullName>
    </recommendedName>
</protein>
<dbReference type="InterPro" id="IPR002182">
    <property type="entry name" value="NB-ARC"/>
</dbReference>
<dbReference type="Gene3D" id="3.40.50.300">
    <property type="entry name" value="P-loop containing nucleotide triphosphate hydrolases"/>
    <property type="match status" value="1"/>
</dbReference>
<dbReference type="AlphaFoldDB" id="A0A9J5ZGP0"/>
<evidence type="ECO:0000313" key="2">
    <source>
        <dbReference type="EMBL" id="KAG5610652.1"/>
    </source>
</evidence>
<dbReference type="PANTHER" id="PTHR19338:SF60">
    <property type="entry name" value="NB-ARC DOMAIN-CONTAINING PROTEIN"/>
    <property type="match status" value="1"/>
</dbReference>
<dbReference type="OrthoDB" id="1291908at2759"/>
<evidence type="ECO:0000259" key="1">
    <source>
        <dbReference type="Pfam" id="PF00931"/>
    </source>
</evidence>
<organism evidence="2 3">
    <name type="scientific">Solanum commersonii</name>
    <name type="common">Commerson's wild potato</name>
    <name type="synonym">Commerson's nightshade</name>
    <dbReference type="NCBI Taxonomy" id="4109"/>
    <lineage>
        <taxon>Eukaryota</taxon>
        <taxon>Viridiplantae</taxon>
        <taxon>Streptophyta</taxon>
        <taxon>Embryophyta</taxon>
        <taxon>Tracheophyta</taxon>
        <taxon>Spermatophyta</taxon>
        <taxon>Magnoliopsida</taxon>
        <taxon>eudicotyledons</taxon>
        <taxon>Gunneridae</taxon>
        <taxon>Pentapetalae</taxon>
        <taxon>asterids</taxon>
        <taxon>lamiids</taxon>
        <taxon>Solanales</taxon>
        <taxon>Solanaceae</taxon>
        <taxon>Solanoideae</taxon>
        <taxon>Solaneae</taxon>
        <taxon>Solanum</taxon>
    </lineage>
</organism>
<dbReference type="SUPFAM" id="SSF52540">
    <property type="entry name" value="P-loop containing nucleoside triphosphate hydrolases"/>
    <property type="match status" value="1"/>
</dbReference>
<dbReference type="InterPro" id="IPR027417">
    <property type="entry name" value="P-loop_NTPase"/>
</dbReference>